<protein>
    <submittedName>
        <fullName evidence="2">F-box protein</fullName>
    </submittedName>
</protein>
<dbReference type="AlphaFoldDB" id="A0A9P3GD09"/>
<dbReference type="SUPFAM" id="SSF52047">
    <property type="entry name" value="RNI-like"/>
    <property type="match status" value="1"/>
</dbReference>
<dbReference type="OrthoDB" id="3005567at2759"/>
<reference evidence="2 3" key="1">
    <citation type="submission" date="2021-08" db="EMBL/GenBank/DDBJ databases">
        <title>Draft Genome Sequence of Phanerochaete sordida strain YK-624.</title>
        <authorList>
            <person name="Mori T."/>
            <person name="Dohra H."/>
            <person name="Suzuki T."/>
            <person name="Kawagishi H."/>
            <person name="Hirai H."/>
        </authorList>
    </citation>
    <scope>NUCLEOTIDE SEQUENCE [LARGE SCALE GENOMIC DNA]</scope>
    <source>
        <strain evidence="2 3">YK-624</strain>
    </source>
</reference>
<comment type="caution">
    <text evidence="2">The sequence shown here is derived from an EMBL/GenBank/DDBJ whole genome shotgun (WGS) entry which is preliminary data.</text>
</comment>
<organism evidence="2 3">
    <name type="scientific">Phanerochaete sordida</name>
    <dbReference type="NCBI Taxonomy" id="48140"/>
    <lineage>
        <taxon>Eukaryota</taxon>
        <taxon>Fungi</taxon>
        <taxon>Dikarya</taxon>
        <taxon>Basidiomycota</taxon>
        <taxon>Agaricomycotina</taxon>
        <taxon>Agaricomycetes</taxon>
        <taxon>Polyporales</taxon>
        <taxon>Phanerochaetaceae</taxon>
        <taxon>Phanerochaete</taxon>
    </lineage>
</organism>
<dbReference type="InterPro" id="IPR032675">
    <property type="entry name" value="LRR_dom_sf"/>
</dbReference>
<dbReference type="InterPro" id="IPR001810">
    <property type="entry name" value="F-box_dom"/>
</dbReference>
<dbReference type="Gene3D" id="3.80.10.10">
    <property type="entry name" value="Ribonuclease Inhibitor"/>
    <property type="match status" value="1"/>
</dbReference>
<evidence type="ECO:0000313" key="2">
    <source>
        <dbReference type="EMBL" id="GJE93472.1"/>
    </source>
</evidence>
<sequence length="451" mass="50090">MVSADNLNLDCLELVFAYLSGNDLFSVSLVSKSFLAGVVPYLYRTLAYHLGNAKRYPSVMTPFETIVKHPSLAVHVHNIDIRTVPLVKAAVQPRFMGNVIKCLDLCKNLRTFTCTPNILPALLVPLKPHENLRGIRVNATLTMQQAEIIKSLTQLRTLALDACSWNIVDALPDWTRRMSATLTTLTLHTIQELNDTVLNSMLPNLPHLTSLYVVGCAKIEHGTILQATRHTPRLENLAFTAWDSTALPAVLPELPSLRHLAVDTHIAPIVNGLPNSSSPSLWPAVVVQTKAWGCALASITLRLSDKVALSHSFVQDLLDAHGATLEYIALINVDAAWESVRAIAVKAKKLERLAMHIPTKDVKAFSAVLGRSQTLQTITDIGESHTTHGSHAFLTRDSVRTMMGEVPGLKKLVTTDRVWTCEKTGDWRKRTLRVRLEKRKVSCPTYWFYPR</sequence>
<keyword evidence="3" id="KW-1185">Reference proteome</keyword>
<evidence type="ECO:0000313" key="3">
    <source>
        <dbReference type="Proteomes" id="UP000703269"/>
    </source>
</evidence>
<name>A0A9P3GD09_9APHY</name>
<feature type="domain" description="F-box" evidence="1">
    <location>
        <begin position="6"/>
        <end position="34"/>
    </location>
</feature>
<evidence type="ECO:0000259" key="1">
    <source>
        <dbReference type="Pfam" id="PF00646"/>
    </source>
</evidence>
<accession>A0A9P3GD09</accession>
<dbReference type="EMBL" id="BPQB01000032">
    <property type="protein sequence ID" value="GJE93472.1"/>
    <property type="molecule type" value="Genomic_DNA"/>
</dbReference>
<dbReference type="CDD" id="cd09917">
    <property type="entry name" value="F-box_SF"/>
    <property type="match status" value="1"/>
</dbReference>
<dbReference type="Proteomes" id="UP000703269">
    <property type="component" value="Unassembled WGS sequence"/>
</dbReference>
<proteinExistence type="predicted"/>
<dbReference type="Pfam" id="PF00646">
    <property type="entry name" value="F-box"/>
    <property type="match status" value="1"/>
</dbReference>
<gene>
    <name evidence="2" type="ORF">PsYK624_096310</name>
</gene>